<dbReference type="AlphaFoldDB" id="A0A4S3PMX5"/>
<proteinExistence type="predicted"/>
<accession>A0A4S3PMX5</accession>
<name>A0A4S3PMX5_9BACI</name>
<evidence type="ECO:0000313" key="2">
    <source>
        <dbReference type="Proteomes" id="UP000306477"/>
    </source>
</evidence>
<evidence type="ECO:0000313" key="1">
    <source>
        <dbReference type="EMBL" id="THE10012.1"/>
    </source>
</evidence>
<dbReference type="Proteomes" id="UP000306477">
    <property type="component" value="Unassembled WGS sequence"/>
</dbReference>
<dbReference type="EMBL" id="SLUB01000056">
    <property type="protein sequence ID" value="THE10012.1"/>
    <property type="molecule type" value="Genomic_DNA"/>
</dbReference>
<comment type="caution">
    <text evidence="1">The sequence shown here is derived from an EMBL/GenBank/DDBJ whole genome shotgun (WGS) entry which is preliminary data.</text>
</comment>
<reference evidence="1 2" key="1">
    <citation type="journal article" date="2019" name="Indoor Air">
        <title>Impacts of indoor surface finishes on bacterial viability.</title>
        <authorList>
            <person name="Hu J."/>
            <person name="Maamar S.B."/>
            <person name="Glawe A.J."/>
            <person name="Gottel N."/>
            <person name="Gilbert J.A."/>
            <person name="Hartmann E.M."/>
        </authorList>
    </citation>
    <scope>NUCLEOTIDE SEQUENCE [LARGE SCALE GENOMIC DNA]</scope>
    <source>
        <strain evidence="1 2">AF060A6</strain>
    </source>
</reference>
<dbReference type="OrthoDB" id="2823799at2"/>
<protein>
    <submittedName>
        <fullName evidence="1">Uncharacterized protein</fullName>
    </submittedName>
</protein>
<dbReference type="RefSeq" id="WP_136381365.1">
    <property type="nucleotide sequence ID" value="NZ_SLUB01000056.1"/>
</dbReference>
<keyword evidence="2" id="KW-1185">Reference proteome</keyword>
<sequence length="322" mass="38238">MKNVFLQCVEGSVFKTYEYLKNLEYKTEEQLKMEEEYDNRFFKGNPNFKIYHEDPWVENIMNTYRNYFVVVLTNKKERSVAETDLLNQLNRLLPLDLRGADMKSTEENIKGIFNEKGFGFKGGKVTPHYGPFIWKTTNIRRYSVDLPDTTQEVQVCFLDDFLMLSWLHFATFGEVYAGGWAEKDALYCIFPNYRDKLETDVFRVSFLKHEAQHYSDYIQFPKLHGKDLEYRAKLVELIYYSSFEVFEKFLVQAVNNVNPHNYSAFIIIERFSKHFFNKIAERQVEKWTSINYEDIQDFAKVLFKEHTAQLISKDAQIVEGVI</sequence>
<organism evidence="1 2">
    <name type="scientific">Bacillus timonensis</name>
    <dbReference type="NCBI Taxonomy" id="1033734"/>
    <lineage>
        <taxon>Bacteria</taxon>
        <taxon>Bacillati</taxon>
        <taxon>Bacillota</taxon>
        <taxon>Bacilli</taxon>
        <taxon>Bacillales</taxon>
        <taxon>Bacillaceae</taxon>
        <taxon>Bacillus</taxon>
    </lineage>
</organism>
<gene>
    <name evidence="1" type="ORF">E1I69_20220</name>
</gene>